<dbReference type="OrthoDB" id="5196550at2"/>
<dbReference type="EMBL" id="FNSO01000004">
    <property type="protein sequence ID" value="SED49221.1"/>
    <property type="molecule type" value="Genomic_DNA"/>
</dbReference>
<sequence length="147" mass="15641">MKHRMAAAMVVAAGTVLAGIASGPASASTAAADYERCQSADYPSVAFSHTVCVTFRGNGSGVPPNDVIRMNVRSSGRTGIGHWELFGPHGTVSNSLDGEWKDRTHDWAGYQDSSFGDRWCAVFWRDGGGGSGYYRATPPVCVTSYFP</sequence>
<evidence type="ECO:0008006" key="4">
    <source>
        <dbReference type="Google" id="ProtNLM"/>
    </source>
</evidence>
<dbReference type="AlphaFoldDB" id="A0A1H5B4V5"/>
<feature type="signal peptide" evidence="1">
    <location>
        <begin position="1"/>
        <end position="27"/>
    </location>
</feature>
<reference evidence="3" key="1">
    <citation type="submission" date="2016-10" db="EMBL/GenBank/DDBJ databases">
        <authorList>
            <person name="Varghese N."/>
            <person name="Submissions S."/>
        </authorList>
    </citation>
    <scope>NUCLEOTIDE SEQUENCE [LARGE SCALE GENOMIC DNA]</scope>
    <source>
        <strain evidence="3">DSM 44544</strain>
    </source>
</reference>
<keyword evidence="3" id="KW-1185">Reference proteome</keyword>
<name>A0A1H5B4V5_9PSEU</name>
<keyword evidence="1" id="KW-0732">Signal</keyword>
<gene>
    <name evidence="2" type="ORF">SAMN04489727_8088</name>
</gene>
<dbReference type="RefSeq" id="WP_143060774.1">
    <property type="nucleotide sequence ID" value="NZ_FNSO01000004.1"/>
</dbReference>
<proteinExistence type="predicted"/>
<evidence type="ECO:0000313" key="3">
    <source>
        <dbReference type="Proteomes" id="UP000199622"/>
    </source>
</evidence>
<organism evidence="2 3">
    <name type="scientific">Amycolatopsis tolypomycina</name>
    <dbReference type="NCBI Taxonomy" id="208445"/>
    <lineage>
        <taxon>Bacteria</taxon>
        <taxon>Bacillati</taxon>
        <taxon>Actinomycetota</taxon>
        <taxon>Actinomycetes</taxon>
        <taxon>Pseudonocardiales</taxon>
        <taxon>Pseudonocardiaceae</taxon>
        <taxon>Amycolatopsis</taxon>
    </lineage>
</organism>
<protein>
    <recommendedName>
        <fullName evidence="4">Secreted protein</fullName>
    </recommendedName>
</protein>
<evidence type="ECO:0000313" key="2">
    <source>
        <dbReference type="EMBL" id="SED49221.1"/>
    </source>
</evidence>
<evidence type="ECO:0000256" key="1">
    <source>
        <dbReference type="SAM" id="SignalP"/>
    </source>
</evidence>
<accession>A0A1H5B4V5</accession>
<feature type="chain" id="PRO_5011633718" description="Secreted protein" evidence="1">
    <location>
        <begin position="28"/>
        <end position="147"/>
    </location>
</feature>
<dbReference type="Proteomes" id="UP000199622">
    <property type="component" value="Unassembled WGS sequence"/>
</dbReference>